<dbReference type="AlphaFoldDB" id="A0A2A4T628"/>
<dbReference type="InterPro" id="IPR018265">
    <property type="entry name" value="Ribosomal_bL35_CS"/>
</dbReference>
<dbReference type="InterPro" id="IPR001706">
    <property type="entry name" value="Ribosomal_bL35"/>
</dbReference>
<evidence type="ECO:0000313" key="8">
    <source>
        <dbReference type="Proteomes" id="UP000218113"/>
    </source>
</evidence>
<gene>
    <name evidence="5" type="primary">rpmI</name>
    <name evidence="7" type="ORF">COB67_04890</name>
</gene>
<comment type="similarity">
    <text evidence="1 5 6">Belongs to the bacterial ribosomal protein bL35 family.</text>
</comment>
<dbReference type="GO" id="GO:0006412">
    <property type="term" value="P:translation"/>
    <property type="evidence" value="ECO:0007669"/>
    <property type="project" value="UniProtKB-UniRule"/>
</dbReference>
<dbReference type="PROSITE" id="PS00936">
    <property type="entry name" value="RIBOSOMAL_L35"/>
    <property type="match status" value="1"/>
</dbReference>
<evidence type="ECO:0000256" key="4">
    <source>
        <dbReference type="ARBA" id="ARBA00071664"/>
    </source>
</evidence>
<protein>
    <recommendedName>
        <fullName evidence="4 5">Large ribosomal subunit protein bL35</fullName>
    </recommendedName>
</protein>
<dbReference type="PANTHER" id="PTHR33343">
    <property type="entry name" value="54S RIBOSOMAL PROTEIN BL35M"/>
    <property type="match status" value="1"/>
</dbReference>
<keyword evidence="3 5" id="KW-0687">Ribonucleoprotein</keyword>
<dbReference type="PRINTS" id="PR00064">
    <property type="entry name" value="RIBOSOMALL35"/>
</dbReference>
<dbReference type="SUPFAM" id="SSF143034">
    <property type="entry name" value="L35p-like"/>
    <property type="match status" value="1"/>
</dbReference>
<dbReference type="GO" id="GO:0015934">
    <property type="term" value="C:large ribosomal subunit"/>
    <property type="evidence" value="ECO:0007669"/>
    <property type="project" value="TreeGrafter"/>
</dbReference>
<dbReference type="HAMAP" id="MF_00514">
    <property type="entry name" value="Ribosomal_bL35"/>
    <property type="match status" value="1"/>
</dbReference>
<evidence type="ECO:0000313" key="7">
    <source>
        <dbReference type="EMBL" id="PCI29080.1"/>
    </source>
</evidence>
<evidence type="ECO:0000256" key="5">
    <source>
        <dbReference type="HAMAP-Rule" id="MF_00514"/>
    </source>
</evidence>
<organism evidence="7 8">
    <name type="scientific">SAR324 cluster bacterium</name>
    <dbReference type="NCBI Taxonomy" id="2024889"/>
    <lineage>
        <taxon>Bacteria</taxon>
        <taxon>Deltaproteobacteria</taxon>
        <taxon>SAR324 cluster</taxon>
    </lineage>
</organism>
<proteinExistence type="inferred from homology"/>
<evidence type="ECO:0000256" key="2">
    <source>
        <dbReference type="ARBA" id="ARBA00022980"/>
    </source>
</evidence>
<accession>A0A2A4T628</accession>
<evidence type="ECO:0000256" key="3">
    <source>
        <dbReference type="ARBA" id="ARBA00023274"/>
    </source>
</evidence>
<dbReference type="GO" id="GO:0003735">
    <property type="term" value="F:structural constituent of ribosome"/>
    <property type="evidence" value="ECO:0007669"/>
    <property type="project" value="InterPro"/>
</dbReference>
<comment type="caution">
    <text evidence="7">The sequence shown here is derived from an EMBL/GenBank/DDBJ whole genome shotgun (WGS) entry which is preliminary data.</text>
</comment>
<dbReference type="PANTHER" id="PTHR33343:SF1">
    <property type="entry name" value="LARGE RIBOSOMAL SUBUNIT PROTEIN BL35M"/>
    <property type="match status" value="1"/>
</dbReference>
<dbReference type="InterPro" id="IPR037229">
    <property type="entry name" value="Ribosomal_bL35_sf"/>
</dbReference>
<evidence type="ECO:0000256" key="1">
    <source>
        <dbReference type="ARBA" id="ARBA00006598"/>
    </source>
</evidence>
<dbReference type="NCBIfam" id="TIGR00001">
    <property type="entry name" value="rpmI_bact"/>
    <property type="match status" value="1"/>
</dbReference>
<dbReference type="EMBL" id="NVSR01000020">
    <property type="protein sequence ID" value="PCI29080.1"/>
    <property type="molecule type" value="Genomic_DNA"/>
</dbReference>
<dbReference type="Pfam" id="PF01632">
    <property type="entry name" value="Ribosomal_L35p"/>
    <property type="match status" value="1"/>
</dbReference>
<dbReference type="InterPro" id="IPR021137">
    <property type="entry name" value="Ribosomal_bL35-like"/>
</dbReference>
<reference evidence="8" key="1">
    <citation type="submission" date="2017-08" db="EMBL/GenBank/DDBJ databases">
        <title>A dynamic microbial community with high functional redundancy inhabits the cold, oxic subseafloor aquifer.</title>
        <authorList>
            <person name="Tully B.J."/>
            <person name="Wheat C.G."/>
            <person name="Glazer B.T."/>
            <person name="Huber J.A."/>
        </authorList>
    </citation>
    <scope>NUCLEOTIDE SEQUENCE [LARGE SCALE GENOMIC DNA]</scope>
</reference>
<evidence type="ECO:0000256" key="6">
    <source>
        <dbReference type="RuleBase" id="RU000568"/>
    </source>
</evidence>
<sequence>MAGYKLKSKSSAKKRFKLTSKGKVKFKHAKMRHILTKQNRNKKRDLRTGGIISAADTPSIKRMLPYG</sequence>
<keyword evidence="2 5" id="KW-0689">Ribosomal protein</keyword>
<dbReference type="Proteomes" id="UP000218113">
    <property type="component" value="Unassembled WGS sequence"/>
</dbReference>
<dbReference type="FunFam" id="4.10.410.60:FF:000001">
    <property type="entry name" value="50S ribosomal protein L35"/>
    <property type="match status" value="1"/>
</dbReference>
<name>A0A2A4T628_9DELT</name>
<dbReference type="Gene3D" id="4.10.410.60">
    <property type="match status" value="1"/>
</dbReference>